<evidence type="ECO:0000313" key="2">
    <source>
        <dbReference type="EMBL" id="GAV00587.1"/>
    </source>
</evidence>
<dbReference type="AlphaFoldDB" id="A0A1D1VG06"/>
<evidence type="ECO:0000313" key="3">
    <source>
        <dbReference type="Proteomes" id="UP000186922"/>
    </source>
</evidence>
<feature type="region of interest" description="Disordered" evidence="1">
    <location>
        <begin position="1"/>
        <end position="52"/>
    </location>
</feature>
<keyword evidence="3" id="KW-1185">Reference proteome</keyword>
<accession>A0A1D1VG06</accession>
<protein>
    <submittedName>
        <fullName evidence="2">Uncharacterized protein</fullName>
    </submittedName>
</protein>
<dbReference type="EMBL" id="BDGG01000006">
    <property type="protein sequence ID" value="GAV00587.1"/>
    <property type="molecule type" value="Genomic_DNA"/>
</dbReference>
<gene>
    <name evidence="2" type="primary">RvY_11413-1</name>
    <name evidence="2" type="synonym">RvY_11413.1</name>
    <name evidence="2" type="ORF">RvY_11413</name>
</gene>
<comment type="caution">
    <text evidence="2">The sequence shown here is derived from an EMBL/GenBank/DDBJ whole genome shotgun (WGS) entry which is preliminary data.</text>
</comment>
<reference evidence="2 3" key="1">
    <citation type="journal article" date="2016" name="Nat. Commun.">
        <title>Extremotolerant tardigrade genome and improved radiotolerance of human cultured cells by tardigrade-unique protein.</title>
        <authorList>
            <person name="Hashimoto T."/>
            <person name="Horikawa D.D."/>
            <person name="Saito Y."/>
            <person name="Kuwahara H."/>
            <person name="Kozuka-Hata H."/>
            <person name="Shin-I T."/>
            <person name="Minakuchi Y."/>
            <person name="Ohishi K."/>
            <person name="Motoyama A."/>
            <person name="Aizu T."/>
            <person name="Enomoto A."/>
            <person name="Kondo K."/>
            <person name="Tanaka S."/>
            <person name="Hara Y."/>
            <person name="Koshikawa S."/>
            <person name="Sagara H."/>
            <person name="Miura T."/>
            <person name="Yokobori S."/>
            <person name="Miyagawa K."/>
            <person name="Suzuki Y."/>
            <person name="Kubo T."/>
            <person name="Oyama M."/>
            <person name="Kohara Y."/>
            <person name="Fujiyama A."/>
            <person name="Arakawa K."/>
            <person name="Katayama T."/>
            <person name="Toyoda A."/>
            <person name="Kunieda T."/>
        </authorList>
    </citation>
    <scope>NUCLEOTIDE SEQUENCE [LARGE SCALE GENOMIC DNA]</scope>
    <source>
        <strain evidence="2 3">YOKOZUNA-1</strain>
    </source>
</reference>
<sequence length="171" mass="18747">MNPQDREELPPQVEDQATDHNGARATPPHKVPLIDGTTGADQNNPDTLKSPLSDKLVDQYEFAMSHKTQSPVERSRNEHEIAYPAESNTALTVLREEVVLSSSDDDACLSSEFSIVSLNTASANVGELATNTASSDLQMYVVPPPWLFLMKRQNATMPYCPQNSNYPSSAL</sequence>
<dbReference type="Proteomes" id="UP000186922">
    <property type="component" value="Unassembled WGS sequence"/>
</dbReference>
<name>A0A1D1VG06_RAMVA</name>
<evidence type="ECO:0000256" key="1">
    <source>
        <dbReference type="SAM" id="MobiDB-lite"/>
    </source>
</evidence>
<proteinExistence type="predicted"/>
<organism evidence="2 3">
    <name type="scientific">Ramazzottius varieornatus</name>
    <name type="common">Water bear</name>
    <name type="synonym">Tardigrade</name>
    <dbReference type="NCBI Taxonomy" id="947166"/>
    <lineage>
        <taxon>Eukaryota</taxon>
        <taxon>Metazoa</taxon>
        <taxon>Ecdysozoa</taxon>
        <taxon>Tardigrada</taxon>
        <taxon>Eutardigrada</taxon>
        <taxon>Parachela</taxon>
        <taxon>Hypsibioidea</taxon>
        <taxon>Ramazzottiidae</taxon>
        <taxon>Ramazzottius</taxon>
    </lineage>
</organism>